<dbReference type="RefSeq" id="WP_095070151.1">
    <property type="nucleotide sequence ID" value="NZ_LT899436.1"/>
</dbReference>
<organism evidence="2 3">
    <name type="scientific">Tenacibaculum jejuense</name>
    <dbReference type="NCBI Taxonomy" id="584609"/>
    <lineage>
        <taxon>Bacteria</taxon>
        <taxon>Pseudomonadati</taxon>
        <taxon>Bacteroidota</taxon>
        <taxon>Flavobacteriia</taxon>
        <taxon>Flavobacteriales</taxon>
        <taxon>Flavobacteriaceae</taxon>
        <taxon>Tenacibaculum</taxon>
    </lineage>
</organism>
<evidence type="ECO:0000313" key="2">
    <source>
        <dbReference type="EMBL" id="SNR14878.1"/>
    </source>
</evidence>
<dbReference type="PANTHER" id="PTHR13696:SF52">
    <property type="entry name" value="PARA FAMILY PROTEIN CT_582"/>
    <property type="match status" value="1"/>
</dbReference>
<dbReference type="InterPro" id="IPR025669">
    <property type="entry name" value="AAA_dom"/>
</dbReference>
<name>A0A238U8G0_9FLAO</name>
<dbReference type="Proteomes" id="UP000215214">
    <property type="component" value="Chromosome TJEJU"/>
</dbReference>
<protein>
    <recommendedName>
        <fullName evidence="1">AAA domain-containing protein</fullName>
    </recommendedName>
</protein>
<dbReference type="FunFam" id="3.40.50.300:FF:000285">
    <property type="entry name" value="Sporulation initiation inhibitor Soj"/>
    <property type="match status" value="1"/>
</dbReference>
<dbReference type="CDD" id="cd02042">
    <property type="entry name" value="ParAB_family"/>
    <property type="match status" value="1"/>
</dbReference>
<dbReference type="InterPro" id="IPR050678">
    <property type="entry name" value="DNA_Partitioning_ATPase"/>
</dbReference>
<dbReference type="KEGG" id="tje:TJEJU_1129"/>
<proteinExistence type="predicted"/>
<dbReference type="Gene3D" id="3.40.50.300">
    <property type="entry name" value="P-loop containing nucleotide triphosphate hydrolases"/>
    <property type="match status" value="1"/>
</dbReference>
<sequence length="366" mass="41707">MGKIISICNQKGGVGKTTTCVNLSAALGVLEKKVLVIDTDPQANASVSFGFGADQLNNPALEYMDFTSVIKNNIIKTNAPNVCLFPFFEDLNFFEKSSVVSKFQKALQKIKHSYDYILIDCVPFFKAKNLEILATSDAVLIPVQCDYYALEGLHKFLKTVRFVQKKMNEKLHIEGFLLTMYDKRLNLSNKVVDYVRSYFKDLVFNTLIERNSKITQAPSFGQSVIEFDATCVGAQCYLQLASEILVRNKDVKEVMLNNEVETTFNSRTFSSVSSEETKSDVLYGKILDSFKNSSEHQSFSFLNNFDELLSLKKKTVEKIMGSCYKNHFGNTWVYKINSSNLFKKKYLHIHFDNGTVSHYTTKWFSR</sequence>
<evidence type="ECO:0000313" key="3">
    <source>
        <dbReference type="Proteomes" id="UP000215214"/>
    </source>
</evidence>
<dbReference type="InterPro" id="IPR027417">
    <property type="entry name" value="P-loop_NTPase"/>
</dbReference>
<dbReference type="EMBL" id="LT899436">
    <property type="protein sequence ID" value="SNR14878.1"/>
    <property type="molecule type" value="Genomic_DNA"/>
</dbReference>
<dbReference type="PANTHER" id="PTHR13696">
    <property type="entry name" value="P-LOOP CONTAINING NUCLEOSIDE TRIPHOSPHATE HYDROLASE"/>
    <property type="match status" value="1"/>
</dbReference>
<gene>
    <name evidence="2" type="ORF">TJEJU_1129</name>
</gene>
<keyword evidence="3" id="KW-1185">Reference proteome</keyword>
<dbReference type="AlphaFoldDB" id="A0A238U8G0"/>
<accession>A0A238U8G0</accession>
<dbReference type="Pfam" id="PF13614">
    <property type="entry name" value="AAA_31"/>
    <property type="match status" value="1"/>
</dbReference>
<dbReference type="SUPFAM" id="SSF52540">
    <property type="entry name" value="P-loop containing nucleoside triphosphate hydrolases"/>
    <property type="match status" value="1"/>
</dbReference>
<feature type="domain" description="AAA" evidence="1">
    <location>
        <begin position="3"/>
        <end position="173"/>
    </location>
</feature>
<dbReference type="OrthoDB" id="9815116at2"/>
<evidence type="ECO:0000259" key="1">
    <source>
        <dbReference type="Pfam" id="PF13614"/>
    </source>
</evidence>
<reference evidence="2 3" key="1">
    <citation type="submission" date="2017-07" db="EMBL/GenBank/DDBJ databases">
        <authorList>
            <person name="Sun Z.S."/>
            <person name="Albrecht U."/>
            <person name="Echele G."/>
            <person name="Lee C.C."/>
        </authorList>
    </citation>
    <scope>NUCLEOTIDE SEQUENCE [LARGE SCALE GENOMIC DNA]</scope>
    <source>
        <strain evidence="3">type strain: KCTC 22618</strain>
    </source>
</reference>